<keyword evidence="3" id="KW-0694">RNA-binding</keyword>
<dbReference type="GO" id="GO:0003735">
    <property type="term" value="F:structural constituent of ribosome"/>
    <property type="evidence" value="ECO:0007669"/>
    <property type="project" value="InterPro"/>
</dbReference>
<dbReference type="InterPro" id="IPR016095">
    <property type="entry name" value="Ribosomal_uL1_3-a/b-sand"/>
</dbReference>
<gene>
    <name evidence="6" type="ORF">ASZ90_019418</name>
</gene>
<dbReference type="NCBIfam" id="TIGR01169">
    <property type="entry name" value="rplA_bact"/>
    <property type="match status" value="1"/>
</dbReference>
<dbReference type="InterPro" id="IPR005878">
    <property type="entry name" value="Ribosom_uL1_bac-type"/>
</dbReference>
<organism evidence="6">
    <name type="scientific">hydrocarbon metagenome</name>
    <dbReference type="NCBI Taxonomy" id="938273"/>
    <lineage>
        <taxon>unclassified sequences</taxon>
        <taxon>metagenomes</taxon>
        <taxon>ecological metagenomes</taxon>
    </lineage>
</organism>
<dbReference type="Pfam" id="PF00687">
    <property type="entry name" value="Ribosomal_L1"/>
    <property type="match status" value="1"/>
</dbReference>
<keyword evidence="2" id="KW-0699">rRNA-binding</keyword>
<dbReference type="Gene3D" id="3.40.50.790">
    <property type="match status" value="1"/>
</dbReference>
<comment type="caution">
    <text evidence="6">The sequence shown here is derived from an EMBL/GenBank/DDBJ whole genome shotgun (WGS) entry which is preliminary data.</text>
</comment>
<dbReference type="FunFam" id="3.40.50.790:FF:000001">
    <property type="entry name" value="50S ribosomal protein L1"/>
    <property type="match status" value="1"/>
</dbReference>
<name>A0A0W8E466_9ZZZZ</name>
<keyword evidence="4 6" id="KW-0689">Ribosomal protein</keyword>
<dbReference type="AlphaFoldDB" id="A0A0W8E466"/>
<dbReference type="HAMAP" id="MF_01318_B">
    <property type="entry name" value="Ribosomal_uL1_B"/>
    <property type="match status" value="1"/>
</dbReference>
<proteinExistence type="inferred from homology"/>
<dbReference type="InterPro" id="IPR002143">
    <property type="entry name" value="Ribosomal_uL1"/>
</dbReference>
<dbReference type="InterPro" id="IPR023674">
    <property type="entry name" value="Ribosomal_uL1-like"/>
</dbReference>
<dbReference type="GO" id="GO:0006412">
    <property type="term" value="P:translation"/>
    <property type="evidence" value="ECO:0007669"/>
    <property type="project" value="InterPro"/>
</dbReference>
<dbReference type="PANTHER" id="PTHR36427:SF3">
    <property type="entry name" value="LARGE RIBOSOMAL SUBUNIT PROTEIN UL1M"/>
    <property type="match status" value="1"/>
</dbReference>
<dbReference type="Gene3D" id="3.30.190.20">
    <property type="match status" value="1"/>
</dbReference>
<dbReference type="PIRSF" id="PIRSF002155">
    <property type="entry name" value="Ribosomal_L1"/>
    <property type="match status" value="1"/>
</dbReference>
<evidence type="ECO:0000256" key="2">
    <source>
        <dbReference type="ARBA" id="ARBA00022730"/>
    </source>
</evidence>
<dbReference type="InterPro" id="IPR023673">
    <property type="entry name" value="Ribosomal_uL1_CS"/>
</dbReference>
<dbReference type="GO" id="GO:0015934">
    <property type="term" value="C:large ribosomal subunit"/>
    <property type="evidence" value="ECO:0007669"/>
    <property type="project" value="InterPro"/>
</dbReference>
<evidence type="ECO:0000256" key="4">
    <source>
        <dbReference type="ARBA" id="ARBA00022980"/>
    </source>
</evidence>
<accession>A0A0W8E466</accession>
<evidence type="ECO:0000256" key="3">
    <source>
        <dbReference type="ARBA" id="ARBA00022884"/>
    </source>
</evidence>
<dbReference type="CDD" id="cd00403">
    <property type="entry name" value="Ribosomal_L1"/>
    <property type="match status" value="1"/>
</dbReference>
<dbReference type="PANTHER" id="PTHR36427">
    <property type="entry name" value="54S RIBOSOMAL PROTEIN L1, MITOCHONDRIAL"/>
    <property type="match status" value="1"/>
</dbReference>
<protein>
    <submittedName>
        <fullName evidence="6">Lsu ribosomal protein l1p (L10ae)</fullName>
    </submittedName>
</protein>
<dbReference type="SUPFAM" id="SSF56808">
    <property type="entry name" value="Ribosomal protein L1"/>
    <property type="match status" value="1"/>
</dbReference>
<comment type="similarity">
    <text evidence="1">Belongs to the universal ribosomal protein uL1 family.</text>
</comment>
<dbReference type="InterPro" id="IPR028364">
    <property type="entry name" value="Ribosomal_uL1/biogenesis"/>
</dbReference>
<evidence type="ECO:0000256" key="5">
    <source>
        <dbReference type="ARBA" id="ARBA00023274"/>
    </source>
</evidence>
<evidence type="ECO:0000256" key="1">
    <source>
        <dbReference type="ARBA" id="ARBA00010531"/>
    </source>
</evidence>
<dbReference type="GO" id="GO:0019843">
    <property type="term" value="F:rRNA binding"/>
    <property type="evidence" value="ECO:0007669"/>
    <property type="project" value="UniProtKB-KW"/>
</dbReference>
<keyword evidence="5" id="KW-0687">Ribonucleoprotein</keyword>
<sequence length="233" mass="25362">MKHGKVYREQEKKYDKTVLFDPAEALAMVKDLSAAKFDETVEVHIKLGVDPRHADQQVRGTVSLPHGTGKTRKVLVFAKGEKHKEAELAGADYVGAEELAEKIQGGWFDFDVAVATPDMMAVVGKLGKILGPRGLMPNPKAGTVTFDVERTVNELKAGRIEYRVDKTSIIHAPIGRVSFDVEKLLENLNTLAEALIKAKPAAAKGQYMRSVNVCSTMGPGIKVNPLVLMAANK</sequence>
<evidence type="ECO:0000313" key="6">
    <source>
        <dbReference type="EMBL" id="KUG03190.1"/>
    </source>
</evidence>
<dbReference type="EMBL" id="LNQE01001890">
    <property type="protein sequence ID" value="KUG03190.1"/>
    <property type="molecule type" value="Genomic_DNA"/>
</dbReference>
<reference evidence="6" key="1">
    <citation type="journal article" date="2015" name="Proc. Natl. Acad. Sci. U.S.A.">
        <title>Networks of energetic and metabolic interactions define dynamics in microbial communities.</title>
        <authorList>
            <person name="Embree M."/>
            <person name="Liu J.K."/>
            <person name="Al-Bassam M.M."/>
            <person name="Zengler K."/>
        </authorList>
    </citation>
    <scope>NUCLEOTIDE SEQUENCE</scope>
</reference>
<dbReference type="PROSITE" id="PS01199">
    <property type="entry name" value="RIBOSOMAL_L1"/>
    <property type="match status" value="1"/>
</dbReference>